<evidence type="ECO:0000256" key="8">
    <source>
        <dbReference type="ARBA" id="ARBA00023315"/>
    </source>
</evidence>
<protein>
    <recommendedName>
        <fullName evidence="9">Apolipoprotein N-acyltransferase</fullName>
        <shortName evidence="9">ALP N-acyltransferase</shortName>
        <ecNumber evidence="9">2.3.1.269</ecNumber>
    </recommendedName>
</protein>
<dbReference type="GO" id="GO:0016410">
    <property type="term" value="F:N-acyltransferase activity"/>
    <property type="evidence" value="ECO:0007669"/>
    <property type="project" value="UniProtKB-UniRule"/>
</dbReference>
<sequence>MNVKQWLENKWVLSVIAGILLGVSFPPINLSFLSFPAFILLFYLSDKCDSYKQLAYYSYAGFVVWNLIGTYWLMMASLGAGIAAILANSVLMTIPLCLAKFFTQKSESPILIAFLQAAAWVSYEFLHHQWDLSWTWLSIGNAWSNFIGVIQYISLTGHLGITFWVVLSSALAYQVFKRKQKKLAYVAIGIFLIFPVWSFLLFESEAKSVDSDQTHVAIIQPNHDSYQSYGGMSGLREVVDSLFTLTERTITPHTELIIWPENAIDGFIFSDSRTALRIADSARAWNKNFIVGTGLYKTYPEDTEVLHRGTLRTGEPYNVFNAALFVDAKGVISDYEKGNLVPIVERIPFVETLSALDVFGWVNWGEIAGFGKGTRPDMIETESFSSPGLVCYDSVYPSWIRLFVQKNASFLTIITNDGWWGDTSGHHQHFAYARLRAIEFDRWIARSANNGISGIIAPNGAIIQKTDYWVRTGFTGTVENLTTQTFFTRFGNWLSVLCLMATFFGWGYFTFTSRKKE</sequence>
<dbReference type="InterPro" id="IPR045378">
    <property type="entry name" value="LNT_N"/>
</dbReference>
<feature type="transmembrane region" description="Helical" evidence="9">
    <location>
        <begin position="183"/>
        <end position="202"/>
    </location>
</feature>
<dbReference type="HAMAP" id="MF_01148">
    <property type="entry name" value="Lnt"/>
    <property type="match status" value="1"/>
</dbReference>
<dbReference type="InterPro" id="IPR004563">
    <property type="entry name" value="Apolipo_AcylTrfase"/>
</dbReference>
<dbReference type="PROSITE" id="PS50263">
    <property type="entry name" value="CN_HYDROLASE"/>
    <property type="match status" value="1"/>
</dbReference>
<comment type="pathway">
    <text evidence="9">Protein modification; lipoprotein biosynthesis (N-acyl transfer).</text>
</comment>
<comment type="subcellular location">
    <subcellularLocation>
        <location evidence="1 9">Cell membrane</location>
        <topology evidence="1 9">Multi-pass membrane protein</topology>
    </subcellularLocation>
</comment>
<proteinExistence type="inferred from homology"/>
<dbReference type="InterPro" id="IPR036526">
    <property type="entry name" value="C-N_Hydrolase_sf"/>
</dbReference>
<dbReference type="Proteomes" id="UP001139125">
    <property type="component" value="Unassembled WGS sequence"/>
</dbReference>
<dbReference type="GO" id="GO:0042158">
    <property type="term" value="P:lipoprotein biosynthetic process"/>
    <property type="evidence" value="ECO:0007669"/>
    <property type="project" value="UniProtKB-UniRule"/>
</dbReference>
<keyword evidence="8 9" id="KW-0012">Acyltransferase</keyword>
<evidence type="ECO:0000256" key="6">
    <source>
        <dbReference type="ARBA" id="ARBA00022989"/>
    </source>
</evidence>
<comment type="similarity">
    <text evidence="2 9">Belongs to the CN hydrolase family. Apolipoprotein N-acyltransferase subfamily.</text>
</comment>
<organism evidence="11 12">
    <name type="scientific">Gracilimonas sediminicola</name>
    <dbReference type="NCBI Taxonomy" id="2952158"/>
    <lineage>
        <taxon>Bacteria</taxon>
        <taxon>Pseudomonadati</taxon>
        <taxon>Balneolota</taxon>
        <taxon>Balneolia</taxon>
        <taxon>Balneolales</taxon>
        <taxon>Balneolaceae</taxon>
        <taxon>Gracilimonas</taxon>
    </lineage>
</organism>
<feature type="transmembrane region" description="Helical" evidence="9">
    <location>
        <begin position="80"/>
        <end position="98"/>
    </location>
</feature>
<evidence type="ECO:0000313" key="11">
    <source>
        <dbReference type="EMBL" id="MCP9292514.1"/>
    </source>
</evidence>
<gene>
    <name evidence="9 11" type="primary">lnt</name>
    <name evidence="11" type="ORF">NM125_13080</name>
</gene>
<evidence type="ECO:0000256" key="4">
    <source>
        <dbReference type="ARBA" id="ARBA00022679"/>
    </source>
</evidence>
<dbReference type="SUPFAM" id="SSF56317">
    <property type="entry name" value="Carbon-nitrogen hydrolase"/>
    <property type="match status" value="1"/>
</dbReference>
<dbReference type="Gene3D" id="3.60.110.10">
    <property type="entry name" value="Carbon-nitrogen hydrolase"/>
    <property type="match status" value="1"/>
</dbReference>
<dbReference type="InterPro" id="IPR003010">
    <property type="entry name" value="C-N_Hydrolase"/>
</dbReference>
<keyword evidence="6 9" id="KW-1133">Transmembrane helix</keyword>
<dbReference type="Pfam" id="PF20154">
    <property type="entry name" value="LNT_N"/>
    <property type="match status" value="1"/>
</dbReference>
<reference evidence="11" key="1">
    <citation type="submission" date="2022-06" db="EMBL/GenBank/DDBJ databases">
        <title>Gracilimonas sp. CAU 1638 isolated from sea sediment.</title>
        <authorList>
            <person name="Kim W."/>
        </authorList>
    </citation>
    <scope>NUCLEOTIDE SEQUENCE</scope>
    <source>
        <strain evidence="11">CAU 1638</strain>
    </source>
</reference>
<keyword evidence="12" id="KW-1185">Reference proteome</keyword>
<keyword evidence="7 9" id="KW-0472">Membrane</keyword>
<feature type="transmembrane region" description="Helical" evidence="9">
    <location>
        <begin position="146"/>
        <end position="171"/>
    </location>
</feature>
<comment type="caution">
    <text evidence="11">The sequence shown here is derived from an EMBL/GenBank/DDBJ whole genome shotgun (WGS) entry which is preliminary data.</text>
</comment>
<feature type="transmembrane region" description="Helical" evidence="9">
    <location>
        <begin position="56"/>
        <end position="74"/>
    </location>
</feature>
<dbReference type="PANTHER" id="PTHR38686">
    <property type="entry name" value="APOLIPOPROTEIN N-ACYLTRANSFERASE"/>
    <property type="match status" value="1"/>
</dbReference>
<dbReference type="EMBL" id="JANDBC010000003">
    <property type="protein sequence ID" value="MCP9292514.1"/>
    <property type="molecule type" value="Genomic_DNA"/>
</dbReference>
<evidence type="ECO:0000256" key="7">
    <source>
        <dbReference type="ARBA" id="ARBA00023136"/>
    </source>
</evidence>
<feature type="domain" description="CN hydrolase" evidence="10">
    <location>
        <begin position="214"/>
        <end position="480"/>
    </location>
</feature>
<dbReference type="PANTHER" id="PTHR38686:SF1">
    <property type="entry name" value="APOLIPOPROTEIN N-ACYLTRANSFERASE"/>
    <property type="match status" value="1"/>
</dbReference>
<feature type="transmembrane region" description="Helical" evidence="9">
    <location>
        <begin position="490"/>
        <end position="511"/>
    </location>
</feature>
<comment type="function">
    <text evidence="9">Catalyzes the phospholipid dependent N-acylation of the N-terminal cysteine of apolipoprotein, the last step in lipoprotein maturation.</text>
</comment>
<keyword evidence="3 9" id="KW-1003">Cell membrane</keyword>
<keyword evidence="4 9" id="KW-0808">Transferase</keyword>
<dbReference type="AlphaFoldDB" id="A0A9X2RI50"/>
<evidence type="ECO:0000256" key="5">
    <source>
        <dbReference type="ARBA" id="ARBA00022692"/>
    </source>
</evidence>
<dbReference type="Pfam" id="PF00795">
    <property type="entry name" value="CN_hydrolase"/>
    <property type="match status" value="1"/>
</dbReference>
<evidence type="ECO:0000256" key="2">
    <source>
        <dbReference type="ARBA" id="ARBA00010065"/>
    </source>
</evidence>
<evidence type="ECO:0000256" key="9">
    <source>
        <dbReference type="HAMAP-Rule" id="MF_01148"/>
    </source>
</evidence>
<evidence type="ECO:0000313" key="12">
    <source>
        <dbReference type="Proteomes" id="UP001139125"/>
    </source>
</evidence>
<accession>A0A9X2RI50</accession>
<dbReference type="GO" id="GO:0005886">
    <property type="term" value="C:plasma membrane"/>
    <property type="evidence" value="ECO:0007669"/>
    <property type="project" value="UniProtKB-SubCell"/>
</dbReference>
<evidence type="ECO:0000256" key="3">
    <source>
        <dbReference type="ARBA" id="ARBA00022475"/>
    </source>
</evidence>
<dbReference type="RefSeq" id="WP_255135404.1">
    <property type="nucleotide sequence ID" value="NZ_JANDBC010000003.1"/>
</dbReference>
<evidence type="ECO:0000259" key="10">
    <source>
        <dbReference type="PROSITE" id="PS50263"/>
    </source>
</evidence>
<keyword evidence="5 9" id="KW-0812">Transmembrane</keyword>
<dbReference type="NCBIfam" id="TIGR00546">
    <property type="entry name" value="lnt"/>
    <property type="match status" value="1"/>
</dbReference>
<evidence type="ECO:0000256" key="1">
    <source>
        <dbReference type="ARBA" id="ARBA00004651"/>
    </source>
</evidence>
<feature type="transmembrane region" description="Helical" evidence="9">
    <location>
        <begin position="12"/>
        <end position="44"/>
    </location>
</feature>
<comment type="catalytic activity">
    <reaction evidence="9">
        <text>N-terminal S-1,2-diacyl-sn-glyceryl-L-cysteinyl-[lipoprotein] + a glycerophospholipid = N-acyl-S-1,2-diacyl-sn-glyceryl-L-cysteinyl-[lipoprotein] + a 2-acyl-sn-glycero-3-phospholipid + H(+)</text>
        <dbReference type="Rhea" id="RHEA:48228"/>
        <dbReference type="Rhea" id="RHEA-COMP:14681"/>
        <dbReference type="Rhea" id="RHEA-COMP:14684"/>
        <dbReference type="ChEBI" id="CHEBI:15378"/>
        <dbReference type="ChEBI" id="CHEBI:136912"/>
        <dbReference type="ChEBI" id="CHEBI:140656"/>
        <dbReference type="ChEBI" id="CHEBI:140657"/>
        <dbReference type="ChEBI" id="CHEBI:140660"/>
        <dbReference type="EC" id="2.3.1.269"/>
    </reaction>
</comment>
<dbReference type="EC" id="2.3.1.269" evidence="9"/>
<name>A0A9X2RI50_9BACT</name>
<dbReference type="CDD" id="cd07571">
    <property type="entry name" value="ALP_N-acyl_transferase"/>
    <property type="match status" value="1"/>
</dbReference>
<feature type="transmembrane region" description="Helical" evidence="9">
    <location>
        <begin position="110"/>
        <end position="126"/>
    </location>
</feature>